<dbReference type="Proteomes" id="UP000030019">
    <property type="component" value="Unassembled WGS sequence"/>
</dbReference>
<dbReference type="EMBL" id="JPEN01000063">
    <property type="protein sequence ID" value="KGM37194.1"/>
    <property type="molecule type" value="Genomic_DNA"/>
</dbReference>
<dbReference type="PATRIC" id="fig|176090.4.peg.1028"/>
<evidence type="ECO:0000313" key="4">
    <source>
        <dbReference type="Proteomes" id="UP000030019"/>
    </source>
</evidence>
<sequence length="137" mass="15037">MDKIKEFYDKYKVYLTRQNLEIAAVTVIVLSAILVFTSNIPSKGVLTLDQGNIKYEGSLVHGKMNGQGTLAFKNGDSYTGNFKNGIFSGKGTFTSQSGWKYEGEFVNGQADGKGKLTTEGNVIYEGTFKQGIYQNAH</sequence>
<dbReference type="eggNOG" id="COG4642">
    <property type="taxonomic scope" value="Bacteria"/>
</dbReference>
<evidence type="ECO:0000256" key="1">
    <source>
        <dbReference type="ARBA" id="ARBA00022737"/>
    </source>
</evidence>
<accession>A0A0A0DGG7</accession>
<comment type="caution">
    <text evidence="3">The sequence shown here is derived from an EMBL/GenBank/DDBJ whole genome shotgun (WGS) entry which is preliminary data.</text>
</comment>
<organism evidence="3 4">
    <name type="scientific">Streptococcus sinensis</name>
    <dbReference type="NCBI Taxonomy" id="176090"/>
    <lineage>
        <taxon>Bacteria</taxon>
        <taxon>Bacillati</taxon>
        <taxon>Bacillota</taxon>
        <taxon>Bacilli</taxon>
        <taxon>Lactobacillales</taxon>
        <taxon>Streptococcaceae</taxon>
        <taxon>Streptococcus</taxon>
    </lineage>
</organism>
<dbReference type="PANTHER" id="PTHR23084:SF263">
    <property type="entry name" value="MORN REPEAT-CONTAINING PROTEIN 1"/>
    <property type="match status" value="1"/>
</dbReference>
<dbReference type="PIRSF" id="PIRSF034300">
    <property type="entry name" value="UCP034300"/>
    <property type="match status" value="1"/>
</dbReference>
<feature type="transmembrane region" description="Helical" evidence="2">
    <location>
        <begin position="20"/>
        <end position="40"/>
    </location>
</feature>
<keyword evidence="4" id="KW-1185">Reference proteome</keyword>
<evidence type="ECO:0000256" key="2">
    <source>
        <dbReference type="SAM" id="Phobius"/>
    </source>
</evidence>
<dbReference type="InterPro" id="IPR014590">
    <property type="entry name" value="UCP034300_MORN_rpt-cont"/>
</dbReference>
<evidence type="ECO:0000313" key="3">
    <source>
        <dbReference type="EMBL" id="KGM37194.1"/>
    </source>
</evidence>
<name>A0A0A0DGG7_9STRE</name>
<proteinExistence type="predicted"/>
<dbReference type="InterPro" id="IPR003409">
    <property type="entry name" value="MORN"/>
</dbReference>
<keyword evidence="1" id="KW-0677">Repeat</keyword>
<dbReference type="Gene3D" id="2.20.110.10">
    <property type="entry name" value="Histone H3 K4-specific methyltransferase SET7/9 N-terminal domain"/>
    <property type="match status" value="2"/>
</dbReference>
<keyword evidence="2" id="KW-1133">Transmembrane helix</keyword>
<dbReference type="AlphaFoldDB" id="A0A0A0DGG7"/>
<reference evidence="3 4" key="1">
    <citation type="submission" date="2014-06" db="EMBL/GenBank/DDBJ databases">
        <authorList>
            <person name="Teng J.L."/>
            <person name="Huang Y."/>
            <person name="Tse H."/>
            <person name="Lau S.K."/>
            <person name="Woo P.C."/>
        </authorList>
    </citation>
    <scope>NUCLEOTIDE SEQUENCE [LARGE SCALE GENOMIC DNA]</scope>
    <source>
        <strain evidence="3 4">HKU4</strain>
    </source>
</reference>
<keyword evidence="2" id="KW-0812">Transmembrane</keyword>
<dbReference type="SUPFAM" id="SSF82185">
    <property type="entry name" value="Histone H3 K4-specific methyltransferase SET7/9 N-terminal domain"/>
    <property type="match status" value="1"/>
</dbReference>
<protein>
    <submittedName>
        <fullName evidence="3">MORN motif family protein</fullName>
    </submittedName>
</protein>
<gene>
    <name evidence="3" type="ORF">SSIN_1060</name>
</gene>
<dbReference type="RefSeq" id="WP_037616498.1">
    <property type="nucleotide sequence ID" value="NZ_JPEN01000063.1"/>
</dbReference>
<dbReference type="PANTHER" id="PTHR23084">
    <property type="entry name" value="PHOSPHATIDYLINOSITOL-4-PHOSPHATE 5-KINASE RELATED"/>
    <property type="match status" value="1"/>
</dbReference>
<dbReference type="Pfam" id="PF02493">
    <property type="entry name" value="MORN"/>
    <property type="match status" value="4"/>
</dbReference>
<dbReference type="SMART" id="SM00698">
    <property type="entry name" value="MORN"/>
    <property type="match status" value="3"/>
</dbReference>
<keyword evidence="2" id="KW-0472">Membrane</keyword>
<dbReference type="STRING" id="176090.SSIN_1060"/>